<evidence type="ECO:0000256" key="1">
    <source>
        <dbReference type="SAM" id="Phobius"/>
    </source>
</evidence>
<dbReference type="RefSeq" id="XP_022375785.1">
    <property type="nucleotide sequence ID" value="XM_022520077.1"/>
</dbReference>
<organism evidence="2 3">
    <name type="scientific">Enhydra lutris kenyoni</name>
    <name type="common">northern sea otter</name>
    <dbReference type="NCBI Taxonomy" id="391180"/>
    <lineage>
        <taxon>Eukaryota</taxon>
        <taxon>Metazoa</taxon>
        <taxon>Chordata</taxon>
        <taxon>Craniata</taxon>
        <taxon>Vertebrata</taxon>
        <taxon>Euteleostomi</taxon>
        <taxon>Mammalia</taxon>
        <taxon>Eutheria</taxon>
        <taxon>Laurasiatheria</taxon>
        <taxon>Carnivora</taxon>
        <taxon>Caniformia</taxon>
        <taxon>Musteloidea</taxon>
        <taxon>Mustelidae</taxon>
        <taxon>Lutrinae</taxon>
        <taxon>Enhydra</taxon>
    </lineage>
</organism>
<dbReference type="GeneID" id="111158175"/>
<evidence type="ECO:0000313" key="2">
    <source>
        <dbReference type="Proteomes" id="UP000248482"/>
    </source>
</evidence>
<dbReference type="CTD" id="55028"/>
<reference evidence="3" key="1">
    <citation type="submission" date="2025-08" db="UniProtKB">
        <authorList>
            <consortium name="RefSeq"/>
        </authorList>
    </citation>
    <scope>IDENTIFICATION</scope>
    <source>
        <tissue evidence="3">Blood</tissue>
    </source>
</reference>
<keyword evidence="1" id="KW-0812">Transmembrane</keyword>
<dbReference type="AlphaFoldDB" id="A0A2Y9L2V1"/>
<keyword evidence="1" id="KW-1133">Transmembrane helix</keyword>
<name>A0A2Y9L2V1_ENHLU</name>
<gene>
    <name evidence="3" type="primary">LOC111158175</name>
</gene>
<dbReference type="InterPro" id="IPR037694">
    <property type="entry name" value="MTNAP1"/>
</dbReference>
<keyword evidence="1" id="KW-0472">Membrane</keyword>
<sequence length="185" mass="20956">MEVCPYCKKPFKRLKSHLPYCKMIGPTVPADQKACQSKPAPHAKKMKGPVADLNNTKEKKLEMASKKRNTNLVKDKPEQATKSFPPLAVGLERSSNTKANKDIQNQVPLWERSSTALRSLEPPTRLASSNLSLMRLLGAVQKGWVRCSTTVRSGVGGITMLFTGYFVLWCGWSFRHLKLQRWRKW</sequence>
<proteinExistence type="predicted"/>
<dbReference type="PANTHER" id="PTHR16270:SF5">
    <property type="entry name" value="HYPOTHETICAL LOC287798"/>
    <property type="match status" value="1"/>
</dbReference>
<accession>A0A2Y9L2V1</accession>
<protein>
    <submittedName>
        <fullName evidence="3">Uncharacterized protein C17orf80 homolog isoform X2</fullName>
    </submittedName>
</protein>
<dbReference type="PANTHER" id="PTHR16270">
    <property type="entry name" value="HYPOTHETICAL LOC287798"/>
    <property type="match status" value="1"/>
</dbReference>
<feature type="transmembrane region" description="Helical" evidence="1">
    <location>
        <begin position="155"/>
        <end position="174"/>
    </location>
</feature>
<dbReference type="Proteomes" id="UP000248482">
    <property type="component" value="Unplaced"/>
</dbReference>
<keyword evidence="2" id="KW-1185">Reference proteome</keyword>
<evidence type="ECO:0000313" key="3">
    <source>
        <dbReference type="RefSeq" id="XP_022375785.1"/>
    </source>
</evidence>